<organism evidence="8">
    <name type="scientific">Neodiprion lecontei</name>
    <name type="common">Redheaded pine sawfly</name>
    <dbReference type="NCBI Taxonomy" id="441921"/>
    <lineage>
        <taxon>Eukaryota</taxon>
        <taxon>Metazoa</taxon>
        <taxon>Ecdysozoa</taxon>
        <taxon>Arthropoda</taxon>
        <taxon>Hexapoda</taxon>
        <taxon>Insecta</taxon>
        <taxon>Pterygota</taxon>
        <taxon>Neoptera</taxon>
        <taxon>Endopterygota</taxon>
        <taxon>Hymenoptera</taxon>
        <taxon>Tenthredinoidea</taxon>
        <taxon>Diprionidae</taxon>
        <taxon>Diprioninae</taxon>
        <taxon>Neodiprion</taxon>
    </lineage>
</organism>
<dbReference type="InterPro" id="IPR009071">
    <property type="entry name" value="HMG_box_dom"/>
</dbReference>
<protein>
    <submittedName>
        <fullName evidence="8">PMS1 protein homolog 1-like</fullName>
    </submittedName>
</protein>
<evidence type="ECO:0000256" key="4">
    <source>
        <dbReference type="SAM" id="Coils"/>
    </source>
</evidence>
<dbReference type="Pfam" id="PF01119">
    <property type="entry name" value="DNA_mis_repair"/>
    <property type="match status" value="1"/>
</dbReference>
<reference evidence="8" key="1">
    <citation type="submission" date="2025-08" db="UniProtKB">
        <authorList>
            <consortium name="RefSeq"/>
        </authorList>
    </citation>
    <scope>IDENTIFICATION</scope>
    <source>
        <tissue evidence="8">Thorax and Abdomen</tissue>
    </source>
</reference>
<evidence type="ECO:0000259" key="6">
    <source>
        <dbReference type="PROSITE" id="PS50118"/>
    </source>
</evidence>
<gene>
    <name evidence="8" type="primary">LOC107219241</name>
</gene>
<evidence type="ECO:0000313" key="8">
    <source>
        <dbReference type="RefSeq" id="XP_015512890.2"/>
    </source>
</evidence>
<dbReference type="PROSITE" id="PS00058">
    <property type="entry name" value="DNA_MISMATCH_REPAIR_1"/>
    <property type="match status" value="1"/>
</dbReference>
<dbReference type="InterPro" id="IPR013507">
    <property type="entry name" value="DNA_mismatch_S5_2-like"/>
</dbReference>
<dbReference type="AlphaFoldDB" id="A0A6J0BDC4"/>
<dbReference type="Pfam" id="PF00505">
    <property type="entry name" value="HMG_box"/>
    <property type="match status" value="1"/>
</dbReference>
<feature type="compositionally biased region" description="Low complexity" evidence="5">
    <location>
        <begin position="560"/>
        <end position="580"/>
    </location>
</feature>
<dbReference type="SUPFAM" id="SSF54211">
    <property type="entry name" value="Ribosomal protein S5 domain 2-like"/>
    <property type="match status" value="1"/>
</dbReference>
<dbReference type="InterPro" id="IPR020568">
    <property type="entry name" value="Ribosomal_Su5_D2-typ_SF"/>
</dbReference>
<accession>A0A6J0BDC4</accession>
<keyword evidence="2" id="KW-0227">DNA damage</keyword>
<dbReference type="InParanoid" id="A0A6J0BDC4"/>
<dbReference type="Gene3D" id="3.30.565.10">
    <property type="entry name" value="Histidine kinase-like ATPase, C-terminal domain"/>
    <property type="match status" value="1"/>
</dbReference>
<dbReference type="GO" id="GO:0006298">
    <property type="term" value="P:mismatch repair"/>
    <property type="evidence" value="ECO:0007669"/>
    <property type="project" value="InterPro"/>
</dbReference>
<dbReference type="GeneID" id="107219241"/>
<dbReference type="InterPro" id="IPR014721">
    <property type="entry name" value="Ribsml_uS5_D2-typ_fold_subgr"/>
</dbReference>
<dbReference type="InterPro" id="IPR038973">
    <property type="entry name" value="MutL/Mlh/Pms-like"/>
</dbReference>
<dbReference type="CDD" id="cd16926">
    <property type="entry name" value="HATPase_MutL-MLH-PMS-like"/>
    <property type="match status" value="1"/>
</dbReference>
<dbReference type="KEGG" id="nlo:107219241"/>
<proteinExistence type="inferred from homology"/>
<feature type="region of interest" description="Disordered" evidence="5">
    <location>
        <begin position="559"/>
        <end position="580"/>
    </location>
</feature>
<dbReference type="Pfam" id="PF13589">
    <property type="entry name" value="HATPase_c_3"/>
    <property type="match status" value="1"/>
</dbReference>
<dbReference type="GO" id="GO:0030983">
    <property type="term" value="F:mismatched DNA binding"/>
    <property type="evidence" value="ECO:0007669"/>
    <property type="project" value="InterPro"/>
</dbReference>
<dbReference type="GO" id="GO:0016887">
    <property type="term" value="F:ATP hydrolysis activity"/>
    <property type="evidence" value="ECO:0007669"/>
    <property type="project" value="InterPro"/>
</dbReference>
<evidence type="ECO:0000256" key="3">
    <source>
        <dbReference type="PROSITE-ProRule" id="PRU00267"/>
    </source>
</evidence>
<keyword evidence="3" id="KW-0238">DNA-binding</keyword>
<keyword evidence="3" id="KW-0539">Nucleus</keyword>
<dbReference type="CDD" id="cd00782">
    <property type="entry name" value="MutL_Trans"/>
    <property type="match status" value="1"/>
</dbReference>
<dbReference type="Gene3D" id="1.10.30.10">
    <property type="entry name" value="High mobility group box domain"/>
    <property type="match status" value="1"/>
</dbReference>
<evidence type="ECO:0000256" key="2">
    <source>
        <dbReference type="ARBA" id="ARBA00022763"/>
    </source>
</evidence>
<comment type="similarity">
    <text evidence="1">Belongs to the DNA mismatch repair MutL/HexB family.</text>
</comment>
<keyword evidence="4" id="KW-0175">Coiled coil</keyword>
<dbReference type="SUPFAM" id="SSF47095">
    <property type="entry name" value="HMG-box"/>
    <property type="match status" value="1"/>
</dbReference>
<dbReference type="SUPFAM" id="SSF55874">
    <property type="entry name" value="ATPase domain of HSP90 chaperone/DNA topoisomerase II/histidine kinase"/>
    <property type="match status" value="1"/>
</dbReference>
<feature type="domain" description="HMG box" evidence="6">
    <location>
        <begin position="638"/>
        <end position="700"/>
    </location>
</feature>
<dbReference type="PROSITE" id="PS50118">
    <property type="entry name" value="HMG_BOX_2"/>
    <property type="match status" value="1"/>
</dbReference>
<dbReference type="SMART" id="SM01340">
    <property type="entry name" value="DNA_mis_repair"/>
    <property type="match status" value="1"/>
</dbReference>
<evidence type="ECO:0000313" key="7">
    <source>
        <dbReference type="Proteomes" id="UP000829291"/>
    </source>
</evidence>
<evidence type="ECO:0000256" key="1">
    <source>
        <dbReference type="ARBA" id="ARBA00006082"/>
    </source>
</evidence>
<keyword evidence="7" id="KW-1185">Reference proteome</keyword>
<dbReference type="PANTHER" id="PTHR10073">
    <property type="entry name" value="DNA MISMATCH REPAIR PROTEIN MLH, PMS, MUTL"/>
    <property type="match status" value="1"/>
</dbReference>
<name>A0A6J0BDC4_NEOLC</name>
<dbReference type="NCBIfam" id="TIGR00585">
    <property type="entry name" value="mutl"/>
    <property type="match status" value="1"/>
</dbReference>
<feature type="region of interest" description="Disordered" evidence="5">
    <location>
        <begin position="479"/>
        <end position="519"/>
    </location>
</feature>
<dbReference type="InterPro" id="IPR002099">
    <property type="entry name" value="MutL/Mlh/PMS"/>
</dbReference>
<dbReference type="Gene3D" id="3.30.230.10">
    <property type="match status" value="1"/>
</dbReference>
<evidence type="ECO:0000256" key="5">
    <source>
        <dbReference type="SAM" id="MobiDB-lite"/>
    </source>
</evidence>
<sequence>MSIRALNCTTVKLVTSTQIITSVSSVVKELVENSLDAGAKNIEINLTDDGLSLIEIRDDGCGISVTDVLNMALPHCTSKIFDFADLESLTTYGFRGEALNAICRVAAEVKVTTKTIQDETARSYVLDNNGSIISRELSPPFVGTTIRVKKLFDRIPVRRQIISNVKKSKQDVKHIENILKGLSLAKPIVRMTYRVNNHLVFLKPSCDNIKEALGHFLGGKVVANLEWITHEDSEVKLQLMIPKKKVTDLQLVYEPNQQYVIINDRPVKYKQFEKIISESVADHFGDKAPAKKRPIFLMSITIAPNEVDVNLEPNKTSVFLKNQDIISERLDTVLANFYNLRDENTRPEISKMNTSMCGTPEYHDITPNVIREMEVPVCKKSKLNNNKEKPREFIVDLNTDSDVKRKGSDKLFSNDGLTSDVNSSVIIDDIQGQKTAPADRDSISILLKTFPAPILSDSDDESNIEKDFHRHKEPSIFKTGHAVRPTATEKQNSEFGQEIPGNKPEPNAITAPEVESNNMQKNTELSTYTDYSETLSQLPIVDLGEDFDIAAVLEKPTHLPVSEKVSSPSKSSKDNNQSVSSSGNFDFLLNLWSRGQIPGLRSPTHVSVYEVPKNTAKSNSSENQSKEQPSSQTIYHIGFSKFSYEIRAQVLEENPGATLPMIGKILATRWKELSSEERGYYRGLALEEKKNTEAEKKKLKNIKLTQQEADKNKARLVQMLESMKKKSNKKCSLSERTTAIQEMSIQSIARSFYTKPTTNSLDQITIIGPITEEIWAIRSGAKICVLNSAEIMKDLDPKECEEQEMNTERIASTLQTWLREKKTILPNLHPIYNIGTSTV</sequence>
<dbReference type="RefSeq" id="XP_015512890.2">
    <property type="nucleotide sequence ID" value="XM_015657404.2"/>
</dbReference>
<dbReference type="OrthoDB" id="1618453at2759"/>
<dbReference type="InterPro" id="IPR036910">
    <property type="entry name" value="HMG_box_dom_sf"/>
</dbReference>
<dbReference type="SMART" id="SM00398">
    <property type="entry name" value="HMG"/>
    <property type="match status" value="1"/>
</dbReference>
<feature type="DNA-binding region" description="HMG box" evidence="3">
    <location>
        <begin position="638"/>
        <end position="700"/>
    </location>
</feature>
<dbReference type="GO" id="GO:0032389">
    <property type="term" value="C:MutLalpha complex"/>
    <property type="evidence" value="ECO:0007669"/>
    <property type="project" value="TreeGrafter"/>
</dbReference>
<dbReference type="Proteomes" id="UP000829291">
    <property type="component" value="Chromosome 1"/>
</dbReference>
<dbReference type="InterPro" id="IPR014762">
    <property type="entry name" value="DNA_mismatch_repair_CS"/>
</dbReference>
<dbReference type="GO" id="GO:0140664">
    <property type="term" value="F:ATP-dependent DNA damage sensor activity"/>
    <property type="evidence" value="ECO:0007669"/>
    <property type="project" value="InterPro"/>
</dbReference>
<dbReference type="InterPro" id="IPR036890">
    <property type="entry name" value="HATPase_C_sf"/>
</dbReference>
<dbReference type="PANTHER" id="PTHR10073:SF54">
    <property type="entry name" value="PMS1 PROTEIN HOMOLOG 1"/>
    <property type="match status" value="1"/>
</dbReference>
<dbReference type="GO" id="GO:0005524">
    <property type="term" value="F:ATP binding"/>
    <property type="evidence" value="ECO:0007669"/>
    <property type="project" value="InterPro"/>
</dbReference>
<feature type="coiled-coil region" evidence="4">
    <location>
        <begin position="689"/>
        <end position="726"/>
    </location>
</feature>